<gene>
    <name evidence="3" type="ORF">BVRB_004560</name>
</gene>
<evidence type="ECO:0000313" key="3">
    <source>
        <dbReference type="EMBL" id="KMS95832.1"/>
    </source>
</evidence>
<dbReference type="Pfam" id="PF14681">
    <property type="entry name" value="UPRTase"/>
    <property type="match status" value="1"/>
</dbReference>
<evidence type="ECO:0000256" key="1">
    <source>
        <dbReference type="SAM" id="MobiDB-lite"/>
    </source>
</evidence>
<reference evidence="3 4" key="1">
    <citation type="journal article" date="2014" name="Nature">
        <title>The genome of the recently domesticated crop plant sugar beet (Beta vulgaris).</title>
        <authorList>
            <person name="Dohm J.C."/>
            <person name="Minoche A.E."/>
            <person name="Holtgrawe D."/>
            <person name="Capella-Gutierrez S."/>
            <person name="Zakrzewski F."/>
            <person name="Tafer H."/>
            <person name="Rupp O."/>
            <person name="Sorensen T.R."/>
            <person name="Stracke R."/>
            <person name="Reinhardt R."/>
            <person name="Goesmann A."/>
            <person name="Kraft T."/>
            <person name="Schulz B."/>
            <person name="Stadler P.F."/>
            <person name="Schmidt T."/>
            <person name="Gabaldon T."/>
            <person name="Lehrach H."/>
            <person name="Weisshaar B."/>
            <person name="Himmelbauer H."/>
        </authorList>
    </citation>
    <scope>NUCLEOTIDE SEQUENCE [LARGE SCALE GENOMIC DNA]</scope>
    <source>
        <tissue evidence="3">Taproot</tissue>
    </source>
</reference>
<keyword evidence="4" id="KW-1185">Reference proteome</keyword>
<dbReference type="AlphaFoldDB" id="A0A0J8B7R3"/>
<dbReference type="Gramene" id="KMS95832">
    <property type="protein sequence ID" value="KMS95832"/>
    <property type="gene ID" value="BVRB_004560"/>
</dbReference>
<organism evidence="3 4">
    <name type="scientific">Beta vulgaris subsp. vulgaris</name>
    <name type="common">Beet</name>
    <dbReference type="NCBI Taxonomy" id="3555"/>
    <lineage>
        <taxon>Eukaryota</taxon>
        <taxon>Viridiplantae</taxon>
        <taxon>Streptophyta</taxon>
        <taxon>Embryophyta</taxon>
        <taxon>Tracheophyta</taxon>
        <taxon>Spermatophyta</taxon>
        <taxon>Magnoliopsida</taxon>
        <taxon>eudicotyledons</taxon>
        <taxon>Gunneridae</taxon>
        <taxon>Pentapetalae</taxon>
        <taxon>Caryophyllales</taxon>
        <taxon>Chenopodiaceae</taxon>
        <taxon>Betoideae</taxon>
        <taxon>Beta</taxon>
    </lineage>
</organism>
<protein>
    <recommendedName>
        <fullName evidence="2">Phosphoribosyltransferase domain-containing protein</fullName>
    </recommendedName>
</protein>
<dbReference type="SUPFAM" id="SSF53271">
    <property type="entry name" value="PRTase-like"/>
    <property type="match status" value="1"/>
</dbReference>
<feature type="domain" description="Phosphoribosyltransferase" evidence="2">
    <location>
        <begin position="83"/>
        <end position="120"/>
    </location>
</feature>
<dbReference type="InterPro" id="IPR000836">
    <property type="entry name" value="PRTase_dom"/>
</dbReference>
<dbReference type="InterPro" id="IPR029057">
    <property type="entry name" value="PRTase-like"/>
</dbReference>
<dbReference type="Gene3D" id="3.40.50.2020">
    <property type="match status" value="1"/>
</dbReference>
<accession>A0A0J8B7R3</accession>
<evidence type="ECO:0000259" key="2">
    <source>
        <dbReference type="Pfam" id="PF14681"/>
    </source>
</evidence>
<dbReference type="EMBL" id="KQ090432">
    <property type="protein sequence ID" value="KMS95832.1"/>
    <property type="molecule type" value="Genomic_DNA"/>
</dbReference>
<proteinExistence type="predicted"/>
<dbReference type="OrthoDB" id="106623at2759"/>
<name>A0A0J8B7R3_BETVV</name>
<evidence type="ECO:0000313" key="4">
    <source>
        <dbReference type="Proteomes" id="UP000035740"/>
    </source>
</evidence>
<dbReference type="Proteomes" id="UP000035740">
    <property type="component" value="Unassembled WGS sequence"/>
</dbReference>
<feature type="region of interest" description="Disordered" evidence="1">
    <location>
        <begin position="58"/>
        <end position="88"/>
    </location>
</feature>
<sequence>MWKRNEHPLYLSPSGVQAFEMVMCALEEEKNRAKEEMEKNEEWCIVCALLAKQRSEQLPVGSQKSLPDQAPYMRETASDVSEGVSRDEETLQPTVYLNKLPEKFPEGARIFVVDPMLATGVLF</sequence>